<dbReference type="Pfam" id="PF00106">
    <property type="entry name" value="adh_short"/>
    <property type="match status" value="1"/>
</dbReference>
<accession>A0A8D2ZP43</accession>
<protein>
    <recommendedName>
        <fullName evidence="7">Sepiapterin reductase</fullName>
    </recommendedName>
</protein>
<dbReference type="InterPro" id="IPR002347">
    <property type="entry name" value="SDR_fam"/>
</dbReference>
<dbReference type="GeneTree" id="ENSGT00440000033609"/>
<dbReference type="Proteomes" id="UP000694558">
    <property type="component" value="Chromosome 9"/>
</dbReference>
<dbReference type="Gene3D" id="3.40.50.720">
    <property type="entry name" value="NAD(P)-binding Rossmann-like Domain"/>
    <property type="match status" value="1"/>
</dbReference>
<evidence type="ECO:0000256" key="3">
    <source>
        <dbReference type="ARBA" id="ARBA00022857"/>
    </source>
</evidence>
<proteinExistence type="predicted"/>
<keyword evidence="4" id="KW-0560">Oxidoreductase</keyword>
<evidence type="ECO:0000313" key="5">
    <source>
        <dbReference type="Ensembl" id="ENSSMAP00000005331.2"/>
    </source>
</evidence>
<keyword evidence="3" id="KW-0521">NADP</keyword>
<dbReference type="PANTHER" id="PTHR44085">
    <property type="entry name" value="SEPIAPTERIN REDUCTASE"/>
    <property type="match status" value="1"/>
</dbReference>
<reference evidence="5" key="1">
    <citation type="submission" date="2023-05" db="EMBL/GenBank/DDBJ databases">
        <title>High-quality long-read genome of Scophthalmus maximus.</title>
        <authorList>
            <person name="Lien S."/>
            <person name="Martinez P."/>
        </authorList>
    </citation>
    <scope>NUCLEOTIDE SEQUENCE [LARGE SCALE GENOMIC DNA]</scope>
</reference>
<dbReference type="Ensembl" id="ENSSMAT00000005406.2">
    <property type="protein sequence ID" value="ENSSMAP00000005331.2"/>
    <property type="gene ID" value="ENSSMAG00000003292.2"/>
</dbReference>
<name>A0A8D2ZP43_SCOMX</name>
<dbReference type="InterPro" id="IPR051721">
    <property type="entry name" value="Biopterin_syn/organic_redct"/>
</dbReference>
<dbReference type="GO" id="GO:0006729">
    <property type="term" value="P:tetrahydrobiopterin biosynthetic process"/>
    <property type="evidence" value="ECO:0007669"/>
    <property type="project" value="TreeGrafter"/>
</dbReference>
<evidence type="ECO:0008006" key="7">
    <source>
        <dbReference type="Google" id="ProtNLM"/>
    </source>
</evidence>
<organism evidence="5 6">
    <name type="scientific">Scophthalmus maximus</name>
    <name type="common">Turbot</name>
    <name type="synonym">Psetta maxima</name>
    <dbReference type="NCBI Taxonomy" id="52904"/>
    <lineage>
        <taxon>Eukaryota</taxon>
        <taxon>Metazoa</taxon>
        <taxon>Chordata</taxon>
        <taxon>Craniata</taxon>
        <taxon>Vertebrata</taxon>
        <taxon>Euteleostomi</taxon>
        <taxon>Actinopterygii</taxon>
        <taxon>Neopterygii</taxon>
        <taxon>Teleostei</taxon>
        <taxon>Neoteleostei</taxon>
        <taxon>Acanthomorphata</taxon>
        <taxon>Carangaria</taxon>
        <taxon>Pleuronectiformes</taxon>
        <taxon>Pleuronectoidei</taxon>
        <taxon>Scophthalmidae</taxon>
        <taxon>Scophthalmus</taxon>
    </lineage>
</organism>
<evidence type="ECO:0000313" key="6">
    <source>
        <dbReference type="Proteomes" id="UP000694558"/>
    </source>
</evidence>
<comment type="subcellular location">
    <subcellularLocation>
        <location evidence="1">Cytoplasm</location>
    </subcellularLocation>
</comment>
<dbReference type="SUPFAM" id="SSF51735">
    <property type="entry name" value="NAD(P)-binding Rossmann-fold domains"/>
    <property type="match status" value="1"/>
</dbReference>
<dbReference type="PRINTS" id="PR00081">
    <property type="entry name" value="GDHRDH"/>
</dbReference>
<gene>
    <name evidence="5" type="primary">sprb</name>
</gene>
<evidence type="ECO:0000256" key="2">
    <source>
        <dbReference type="ARBA" id="ARBA00022490"/>
    </source>
</evidence>
<evidence type="ECO:0000256" key="4">
    <source>
        <dbReference type="ARBA" id="ARBA00023002"/>
    </source>
</evidence>
<dbReference type="InterPro" id="IPR036291">
    <property type="entry name" value="NAD(P)-bd_dom_sf"/>
</dbReference>
<keyword evidence="2" id="KW-0963">Cytoplasm</keyword>
<dbReference type="GO" id="GO:0004757">
    <property type="term" value="F:sepiapterin reductase (NADP+) activity"/>
    <property type="evidence" value="ECO:0007669"/>
    <property type="project" value="TreeGrafter"/>
</dbReference>
<evidence type="ECO:0000256" key="1">
    <source>
        <dbReference type="ARBA" id="ARBA00004496"/>
    </source>
</evidence>
<reference evidence="5" key="2">
    <citation type="submission" date="2025-08" db="UniProtKB">
        <authorList>
            <consortium name="Ensembl"/>
        </authorList>
    </citation>
    <scope>IDENTIFICATION</scope>
</reference>
<sequence>MDKMSTLGKGICIITGASKGFGRALAHEVSPLLEPGSVLLLVARSGALLQELKEELHSFTDKQQLAVHCVAVDLATRTGVNETVRIVRQEAENKIDHVLLINNAGSLGDISEFRSFTDIETVNSYLSFNVSSALALTAGVLVVNVSSILALNALPSWVLYCTAKAARHAVFSVLAKEEPNVKVLSYSPGPMDTAMQVDILRLTGIRHCLYPCQESAAKLIKLLLDNDFTSGKHLDFFDV</sequence>
<dbReference type="AlphaFoldDB" id="A0A8D2ZP43"/>
<dbReference type="GO" id="GO:0005737">
    <property type="term" value="C:cytoplasm"/>
    <property type="evidence" value="ECO:0007669"/>
    <property type="project" value="UniProtKB-SubCell"/>
</dbReference>
<dbReference type="PANTHER" id="PTHR44085:SF2">
    <property type="entry name" value="SEPIAPTERIN REDUCTASE"/>
    <property type="match status" value="1"/>
</dbReference>